<sequence>MKKALIVVLSAYALMLLLFALASWLLPVLRYRLLYGLTIGDIVLVAIVVLYGLFIYNMGVRVVRDSCRGRYRNDKVHNGQLEVGDVHKVEKGERGADRARIKSATSN</sequence>
<protein>
    <submittedName>
        <fullName evidence="2">Uncharacterized protein</fullName>
    </submittedName>
</protein>
<gene>
    <name evidence="2" type="ordered locus">Pars_1968</name>
</gene>
<dbReference type="HOGENOM" id="CLU_175267_0_0_2"/>
<keyword evidence="1" id="KW-0812">Transmembrane</keyword>
<reference evidence="2 3" key="1">
    <citation type="submission" date="2007-04" db="EMBL/GenBank/DDBJ databases">
        <title>Complete sequence of Pyrobaculum arsenaticum DSM 13514.</title>
        <authorList>
            <consortium name="US DOE Joint Genome Institute"/>
            <person name="Copeland A."/>
            <person name="Lucas S."/>
            <person name="Lapidus A."/>
            <person name="Barry K."/>
            <person name="Glavina del Rio T."/>
            <person name="Dalin E."/>
            <person name="Tice H."/>
            <person name="Pitluck S."/>
            <person name="Chain P."/>
            <person name="Malfatti S."/>
            <person name="Shin M."/>
            <person name="Vergez L."/>
            <person name="Schmutz J."/>
            <person name="Larimer F."/>
            <person name="Land M."/>
            <person name="Hauser L."/>
            <person name="Kyrpides N."/>
            <person name="Mikhailova N."/>
            <person name="Cozen A.E."/>
            <person name="Fitz-Gibbon S.T."/>
            <person name="House C.H."/>
            <person name="Saltikov C."/>
            <person name="Lowe T.M."/>
            <person name="Richardson P."/>
        </authorList>
    </citation>
    <scope>NUCLEOTIDE SEQUENCE [LARGE SCALE GENOMIC DNA]</scope>
    <source>
        <strain evidence="3">ATCC 700994 / DSM 13514 / JCM 11321 / PZ6</strain>
    </source>
</reference>
<evidence type="ECO:0000256" key="1">
    <source>
        <dbReference type="SAM" id="Phobius"/>
    </source>
</evidence>
<accession>A4WM98</accession>
<feature type="transmembrane region" description="Helical" evidence="1">
    <location>
        <begin position="32"/>
        <end position="56"/>
    </location>
</feature>
<evidence type="ECO:0000313" key="3">
    <source>
        <dbReference type="Proteomes" id="UP000001567"/>
    </source>
</evidence>
<evidence type="ECO:0000313" key="2">
    <source>
        <dbReference type="EMBL" id="ABP51515.1"/>
    </source>
</evidence>
<keyword evidence="1" id="KW-1133">Transmembrane helix</keyword>
<dbReference type="Proteomes" id="UP000001567">
    <property type="component" value="Chromosome"/>
</dbReference>
<dbReference type="AlphaFoldDB" id="A4WM98"/>
<name>A4WM98_PYRAR</name>
<dbReference type="EMBL" id="CP000660">
    <property type="protein sequence ID" value="ABP51515.1"/>
    <property type="molecule type" value="Genomic_DNA"/>
</dbReference>
<keyword evidence="1" id="KW-0472">Membrane</keyword>
<proteinExistence type="predicted"/>
<organism evidence="2 3">
    <name type="scientific">Pyrobaculum arsenaticum (strain DSM 13514 / JCM 11321 / PZ6)</name>
    <dbReference type="NCBI Taxonomy" id="340102"/>
    <lineage>
        <taxon>Archaea</taxon>
        <taxon>Thermoproteota</taxon>
        <taxon>Thermoprotei</taxon>
        <taxon>Thermoproteales</taxon>
        <taxon>Thermoproteaceae</taxon>
        <taxon>Pyrobaculum</taxon>
    </lineage>
</organism>
<dbReference type="KEGG" id="pas:Pars_1968"/>
<dbReference type="STRING" id="340102.Pars_1968"/>